<evidence type="ECO:0000313" key="9">
    <source>
        <dbReference type="Proteomes" id="UP001187192"/>
    </source>
</evidence>
<keyword evidence="4 7" id="KW-1133">Transmembrane helix</keyword>
<dbReference type="PANTHER" id="PTHR13317:SF4">
    <property type="entry name" value="TRANSMEMBRANE ANTERIOR POSTERIOR TRANSFORMATION PROTEIN 1 HOMOLOG"/>
    <property type="match status" value="1"/>
</dbReference>
<comment type="caution">
    <text evidence="8">The sequence shown here is derived from an EMBL/GenBank/DDBJ whole genome shotgun (WGS) entry which is preliminary data.</text>
</comment>
<feature type="compositionally biased region" description="Pro residues" evidence="6">
    <location>
        <begin position="55"/>
        <end position="66"/>
    </location>
</feature>
<feature type="transmembrane region" description="Helical" evidence="7">
    <location>
        <begin position="394"/>
        <end position="423"/>
    </location>
</feature>
<sequence>MVEILLVYHTYHILYLILPFPPQVFSVADDLLTIGDSPDAGDPPPAPRTPSSSPGRPPPNPGPPLPDPRHPPPRPPLPAPRPQPPRCPLPQVPLPRPPPNPPLTDDGEDLGHRIVVAMGVRSGGRKLSFNILSQTFSDDGDGEALFRRSNSDPIRNHTHNHHQSDENHKLSRKKRRRRKKTTPGTIDSSIAEDPIAENGVELGSVTDGPGITEVSGESYCSNGLELNCQGYGVATVVCEVNGGGSVSTVTTVVAESPGFQNVRGDMFNSGKLRQRSVNGGSIGGDVGVVEDAASRVGGEEKVESGAEVNSAGKQRNEPNGNVVTRLETAESLDWKRLMAEDPNYMFSSEKSPWKYFMDDMLSGNSLRNTTTAGNEKERERVYDTIFRLPWRCELLINVGFFVCFDSFLSLLTIVPARILMTFWRLLKTRQFKRPSAAELSDFGCFVIMFCGVTLLERTDISLIYHMIRGQGTIKLYVVYNVLEDSITEDLAGASLVGGRGGVWNALLVYVCEMAIDIIKHSFIAKFNGMKPIAYSEFLEDLCKQTLKIQPDDSKNILSFVPLAPACVVIRVMTPVYNARLPTHPLPWRLFWIILHFFMTYVMLASLKVLIGMGLQKHAACHFFCRKIHRWRGKIKHSGIVSDYQGPEA</sequence>
<dbReference type="Proteomes" id="UP001187192">
    <property type="component" value="Unassembled WGS sequence"/>
</dbReference>
<comment type="similarity">
    <text evidence="2">Belongs to the TAPT1 family.</text>
</comment>
<reference evidence="8" key="1">
    <citation type="submission" date="2023-07" db="EMBL/GenBank/DDBJ databases">
        <title>draft genome sequence of fig (Ficus carica).</title>
        <authorList>
            <person name="Takahashi T."/>
            <person name="Nishimura K."/>
        </authorList>
    </citation>
    <scope>NUCLEOTIDE SEQUENCE</scope>
</reference>
<dbReference type="EMBL" id="BTGU01000008">
    <property type="protein sequence ID" value="GMN38388.1"/>
    <property type="molecule type" value="Genomic_DNA"/>
</dbReference>
<gene>
    <name evidence="8" type="ORF">TIFTF001_007613</name>
</gene>
<keyword evidence="3 7" id="KW-0812">Transmembrane</keyword>
<evidence type="ECO:0000256" key="6">
    <source>
        <dbReference type="SAM" id="MobiDB-lite"/>
    </source>
</evidence>
<accession>A0AA87ZLL4</accession>
<evidence type="ECO:0000256" key="2">
    <source>
        <dbReference type="ARBA" id="ARBA00008803"/>
    </source>
</evidence>
<evidence type="ECO:0000256" key="7">
    <source>
        <dbReference type="SAM" id="Phobius"/>
    </source>
</evidence>
<organism evidence="8 9">
    <name type="scientific">Ficus carica</name>
    <name type="common">Common fig</name>
    <dbReference type="NCBI Taxonomy" id="3494"/>
    <lineage>
        <taxon>Eukaryota</taxon>
        <taxon>Viridiplantae</taxon>
        <taxon>Streptophyta</taxon>
        <taxon>Embryophyta</taxon>
        <taxon>Tracheophyta</taxon>
        <taxon>Spermatophyta</taxon>
        <taxon>Magnoliopsida</taxon>
        <taxon>eudicotyledons</taxon>
        <taxon>Gunneridae</taxon>
        <taxon>Pentapetalae</taxon>
        <taxon>rosids</taxon>
        <taxon>fabids</taxon>
        <taxon>Rosales</taxon>
        <taxon>Moraceae</taxon>
        <taxon>Ficeae</taxon>
        <taxon>Ficus</taxon>
    </lineage>
</organism>
<evidence type="ECO:0000256" key="3">
    <source>
        <dbReference type="ARBA" id="ARBA00022692"/>
    </source>
</evidence>
<feature type="region of interest" description="Disordered" evidence="6">
    <location>
        <begin position="296"/>
        <end position="320"/>
    </location>
</feature>
<keyword evidence="5 7" id="KW-0472">Membrane</keyword>
<feature type="region of interest" description="Disordered" evidence="6">
    <location>
        <begin position="35"/>
        <end position="109"/>
    </location>
</feature>
<keyword evidence="9" id="KW-1185">Reference proteome</keyword>
<feature type="transmembrane region" description="Helical" evidence="7">
    <location>
        <begin position="589"/>
        <end position="610"/>
    </location>
</feature>
<dbReference type="Pfam" id="PF05346">
    <property type="entry name" value="DUF747"/>
    <property type="match status" value="2"/>
</dbReference>
<protein>
    <submittedName>
        <fullName evidence="8">Uncharacterized protein</fullName>
    </submittedName>
</protein>
<comment type="subcellular location">
    <subcellularLocation>
        <location evidence="1">Membrane</location>
        <topology evidence="1">Multi-pass membrane protein</topology>
    </subcellularLocation>
</comment>
<dbReference type="AlphaFoldDB" id="A0AA87ZLL4"/>
<name>A0AA87ZLL4_FICCA</name>
<evidence type="ECO:0000313" key="8">
    <source>
        <dbReference type="EMBL" id="GMN38388.1"/>
    </source>
</evidence>
<dbReference type="PANTHER" id="PTHR13317">
    <property type="entry name" value="TRANSMEMBRANE ANTERIOR POSTERIOR TRANSFORMATION PROTEIN 1 HOMOLOG"/>
    <property type="match status" value="1"/>
</dbReference>
<feature type="compositionally biased region" description="Basic residues" evidence="6">
    <location>
        <begin position="170"/>
        <end position="181"/>
    </location>
</feature>
<dbReference type="InterPro" id="IPR008010">
    <property type="entry name" value="Tatp1"/>
</dbReference>
<proteinExistence type="inferred from homology"/>
<feature type="transmembrane region" description="Helical" evidence="7">
    <location>
        <begin position="556"/>
        <end position="577"/>
    </location>
</feature>
<evidence type="ECO:0000256" key="5">
    <source>
        <dbReference type="ARBA" id="ARBA00023136"/>
    </source>
</evidence>
<feature type="compositionally biased region" description="Pro residues" evidence="6">
    <location>
        <begin position="73"/>
        <end position="102"/>
    </location>
</feature>
<evidence type="ECO:0000256" key="1">
    <source>
        <dbReference type="ARBA" id="ARBA00004141"/>
    </source>
</evidence>
<feature type="compositionally biased region" description="Polar residues" evidence="6">
    <location>
        <begin position="311"/>
        <end position="320"/>
    </location>
</feature>
<feature type="region of interest" description="Disordered" evidence="6">
    <location>
        <begin position="135"/>
        <end position="188"/>
    </location>
</feature>
<evidence type="ECO:0000256" key="4">
    <source>
        <dbReference type="ARBA" id="ARBA00022989"/>
    </source>
</evidence>
<dbReference type="GO" id="GO:0005789">
    <property type="term" value="C:endoplasmic reticulum membrane"/>
    <property type="evidence" value="ECO:0007669"/>
    <property type="project" value="TreeGrafter"/>
</dbReference>